<evidence type="ECO:0000313" key="3">
    <source>
        <dbReference type="EMBL" id="ARK31296.1"/>
    </source>
</evidence>
<dbReference type="SUPFAM" id="SSF51735">
    <property type="entry name" value="NAD(P)-binding Rossmann-fold domains"/>
    <property type="match status" value="1"/>
</dbReference>
<dbReference type="PANTHER" id="PTHR43477:SF1">
    <property type="entry name" value="DIHYDROANTICAPSIN 7-DEHYDROGENASE"/>
    <property type="match status" value="1"/>
</dbReference>
<name>A0A1X9MD08_9BACI</name>
<evidence type="ECO:0000313" key="4">
    <source>
        <dbReference type="Proteomes" id="UP000193006"/>
    </source>
</evidence>
<dbReference type="Pfam" id="PF00106">
    <property type="entry name" value="adh_short"/>
    <property type="match status" value="1"/>
</dbReference>
<dbReference type="Proteomes" id="UP000193006">
    <property type="component" value="Chromosome"/>
</dbReference>
<organism evidence="3 4">
    <name type="scientific">Halalkalibacter krulwichiae</name>
    <dbReference type="NCBI Taxonomy" id="199441"/>
    <lineage>
        <taxon>Bacteria</taxon>
        <taxon>Bacillati</taxon>
        <taxon>Bacillota</taxon>
        <taxon>Bacilli</taxon>
        <taxon>Bacillales</taxon>
        <taxon>Bacillaceae</taxon>
        <taxon>Halalkalibacter</taxon>
    </lineage>
</organism>
<proteinExistence type="inferred from homology"/>
<gene>
    <name evidence="3" type="ORF">BkAM31D_16335</name>
</gene>
<dbReference type="Gene3D" id="3.40.50.720">
    <property type="entry name" value="NAD(P)-binding Rossmann-like Domain"/>
    <property type="match status" value="1"/>
</dbReference>
<keyword evidence="4" id="KW-1185">Reference proteome</keyword>
<dbReference type="AlphaFoldDB" id="A0A1X9MD08"/>
<dbReference type="STRING" id="199441.BkAM31D_16335"/>
<sequence>MTLSLRGKRVVVLGGTSGIGLAAAKAFLDESAQVIIASRSASKLSDSKVKLGGNVKGL</sequence>
<dbReference type="InterPro" id="IPR051122">
    <property type="entry name" value="SDR_DHRS6-like"/>
</dbReference>
<reference evidence="3 4" key="1">
    <citation type="submission" date="2017-04" db="EMBL/GenBank/DDBJ databases">
        <title>Bacillus krulwichiae AM31D Genome sequencing and assembly.</title>
        <authorList>
            <person name="Krulwich T.A."/>
            <person name="Anastor L."/>
            <person name="Ehrlich R."/>
            <person name="Ehrlich G.D."/>
            <person name="Janto B."/>
        </authorList>
    </citation>
    <scope>NUCLEOTIDE SEQUENCE [LARGE SCALE GENOMIC DNA]</scope>
    <source>
        <strain evidence="3 4">AM31D</strain>
    </source>
</reference>
<dbReference type="InterPro" id="IPR036291">
    <property type="entry name" value="NAD(P)-bd_dom_sf"/>
</dbReference>
<dbReference type="EMBL" id="CP020814">
    <property type="protein sequence ID" value="ARK31296.1"/>
    <property type="molecule type" value="Genomic_DNA"/>
</dbReference>
<comment type="similarity">
    <text evidence="1">Belongs to the short-chain dehydrogenases/reductases (SDR) family.</text>
</comment>
<dbReference type="InterPro" id="IPR002347">
    <property type="entry name" value="SDR_fam"/>
</dbReference>
<dbReference type="GO" id="GO:0016491">
    <property type="term" value="F:oxidoreductase activity"/>
    <property type="evidence" value="ECO:0007669"/>
    <property type="project" value="UniProtKB-KW"/>
</dbReference>
<evidence type="ECO:0000256" key="1">
    <source>
        <dbReference type="ARBA" id="ARBA00006484"/>
    </source>
</evidence>
<keyword evidence="2" id="KW-0560">Oxidoreductase</keyword>
<accession>A0A1X9MD08</accession>
<dbReference type="KEGG" id="bkw:BkAM31D_16335"/>
<evidence type="ECO:0000256" key="2">
    <source>
        <dbReference type="ARBA" id="ARBA00023002"/>
    </source>
</evidence>
<protein>
    <submittedName>
        <fullName evidence="3">Short chain dehydrogenase</fullName>
    </submittedName>
</protein>
<dbReference type="PANTHER" id="PTHR43477">
    <property type="entry name" value="DIHYDROANTICAPSIN 7-DEHYDROGENASE"/>
    <property type="match status" value="1"/>
</dbReference>